<feature type="domain" description="Mammalian cell entry C-terminal" evidence="3">
    <location>
        <begin position="128"/>
        <end position="302"/>
    </location>
</feature>
<dbReference type="Pfam" id="PF02470">
    <property type="entry name" value="MlaD"/>
    <property type="match status" value="1"/>
</dbReference>
<dbReference type="EMBL" id="PEBD01000010">
    <property type="protein sequence ID" value="PHV66081.1"/>
    <property type="molecule type" value="Genomic_DNA"/>
</dbReference>
<dbReference type="InterPro" id="IPR003399">
    <property type="entry name" value="Mce/MlaD"/>
</dbReference>
<proteinExistence type="predicted"/>
<dbReference type="PANTHER" id="PTHR33371:SF4">
    <property type="entry name" value="INTERMEMBRANE PHOSPHOLIPID TRANSPORT SYSTEM BINDING PROTEIN MLAD"/>
    <property type="match status" value="1"/>
</dbReference>
<organism evidence="4 5">
    <name type="scientific">Williamsia marianensis</name>
    <dbReference type="NCBI Taxonomy" id="85044"/>
    <lineage>
        <taxon>Bacteria</taxon>
        <taxon>Bacillati</taxon>
        <taxon>Actinomycetota</taxon>
        <taxon>Actinomycetes</taxon>
        <taxon>Mycobacteriales</taxon>
        <taxon>Nocardiaceae</taxon>
        <taxon>Williamsia</taxon>
    </lineage>
</organism>
<evidence type="ECO:0000259" key="3">
    <source>
        <dbReference type="Pfam" id="PF11887"/>
    </source>
</evidence>
<name>A0A2G3PJT7_WILMA</name>
<evidence type="ECO:0000259" key="2">
    <source>
        <dbReference type="Pfam" id="PF02470"/>
    </source>
</evidence>
<dbReference type="AlphaFoldDB" id="A0A2G3PJT7"/>
<comment type="caution">
    <text evidence="4">The sequence shown here is derived from an EMBL/GenBank/DDBJ whole genome shotgun (WGS) entry which is preliminary data.</text>
</comment>
<dbReference type="Pfam" id="PF11887">
    <property type="entry name" value="Mce4_CUP1"/>
    <property type="match status" value="1"/>
</dbReference>
<feature type="transmembrane region" description="Helical" evidence="1">
    <location>
        <begin position="20"/>
        <end position="40"/>
    </location>
</feature>
<dbReference type="PANTHER" id="PTHR33371">
    <property type="entry name" value="INTERMEMBRANE PHOSPHOLIPID TRANSPORT SYSTEM BINDING PROTEIN MLAD-RELATED"/>
    <property type="match status" value="1"/>
</dbReference>
<keyword evidence="1" id="KW-1133">Transmembrane helix</keyword>
<dbReference type="Proteomes" id="UP000225108">
    <property type="component" value="Unassembled WGS sequence"/>
</dbReference>
<dbReference type="GO" id="GO:0005576">
    <property type="term" value="C:extracellular region"/>
    <property type="evidence" value="ECO:0007669"/>
    <property type="project" value="TreeGrafter"/>
</dbReference>
<protein>
    <submittedName>
        <fullName evidence="4">Virulence factor Mce</fullName>
    </submittedName>
</protein>
<keyword evidence="1" id="KW-0472">Membrane</keyword>
<dbReference type="RefSeq" id="WP_099384352.1">
    <property type="nucleotide sequence ID" value="NZ_PEBD01000010.1"/>
</dbReference>
<dbReference type="InterPro" id="IPR052336">
    <property type="entry name" value="MlaD_Phospholipid_Transporter"/>
</dbReference>
<dbReference type="NCBIfam" id="TIGR00996">
    <property type="entry name" value="Mtu_fam_mce"/>
    <property type="match status" value="1"/>
</dbReference>
<gene>
    <name evidence="4" type="ORF">CSW57_20845</name>
</gene>
<evidence type="ECO:0000256" key="1">
    <source>
        <dbReference type="SAM" id="Phobius"/>
    </source>
</evidence>
<reference evidence="4 5" key="1">
    <citation type="submission" date="2017-10" db="EMBL/GenBank/DDBJ databases">
        <title>The draft genome sequence of Williamsia sp. BULT 1.1 isolated from the semi-arid grassland soils from South Africa.</title>
        <authorList>
            <person name="Kabwe M.H."/>
            <person name="Govender N."/>
            <person name="Mutseka Lunga P."/>
            <person name="Vikram S."/>
            <person name="Makhalanyane T.P."/>
        </authorList>
    </citation>
    <scope>NUCLEOTIDE SEQUENCE [LARGE SCALE GENOMIC DNA]</scope>
    <source>
        <strain evidence="4 5">BULT 1.1</strain>
    </source>
</reference>
<dbReference type="InterPro" id="IPR005693">
    <property type="entry name" value="Mce"/>
</dbReference>
<sequence>MLSTQHVSRRGASTIRRSVVMTALLITTALLGTGCTLIPAEWRHAAGESIKLTAYFDSVAGLYNDNDVDVLGMPVGRVLSITPQGDRVKVEFTVDNSIPIPADATAAIINTSLVTTRHIELSPTYTEGAKLEDGDTVANAKSPVEIGELFDTVDNLVEEFQADPDGSGPLGDMLTISSGIFGGNGERMAVALEELNKVAQVGVDNGDALVEMIKKISILTTALVDNYPKMTAFSSAITQVSQMLGDQSPGLQATMQALNQTLNNTATFMEGNVNVVDSSMGRLAALISNLSDYSRQLVDTIDVAPLAFDNLANSVSVEQRAWRAQLLIDKSLLDTELLSTFCEAINLQENGCRTGKLKDFGPDLGVFSALVEMTK</sequence>
<keyword evidence="1" id="KW-0812">Transmembrane</keyword>
<evidence type="ECO:0000313" key="4">
    <source>
        <dbReference type="EMBL" id="PHV66081.1"/>
    </source>
</evidence>
<evidence type="ECO:0000313" key="5">
    <source>
        <dbReference type="Proteomes" id="UP000225108"/>
    </source>
</evidence>
<accession>A0A2G3PJT7</accession>
<feature type="domain" description="Mce/MlaD" evidence="2">
    <location>
        <begin position="50"/>
        <end position="123"/>
    </location>
</feature>
<dbReference type="InterPro" id="IPR024516">
    <property type="entry name" value="Mce_C"/>
</dbReference>